<evidence type="ECO:0000313" key="1">
    <source>
        <dbReference type="EMBL" id="QOR58125.1"/>
    </source>
</evidence>
<sequence length="125" mass="14328">MKKMTLSQLHGNLKTFSKEFIGAGSRNSVVGLYRKLIELGAIPSSKEKDNSLISSKQKIVILCVNDGIRSKFARISLHERSWWDYWHNKAHKHCKPAYITYNVPKQMSTVISNLNIKELETLIPE</sequence>
<protein>
    <submittedName>
        <fullName evidence="1">Uncharacterized protein</fullName>
    </submittedName>
</protein>
<evidence type="ECO:0000313" key="2">
    <source>
        <dbReference type="Proteomes" id="UP000594086"/>
    </source>
</evidence>
<dbReference type="RefSeq" id="YP_010110283.1">
    <property type="nucleotide sequence ID" value="NC_055869.1"/>
</dbReference>
<dbReference type="EMBL" id="MT774376">
    <property type="protein sequence ID" value="QOR58125.1"/>
    <property type="molecule type" value="Genomic_DNA"/>
</dbReference>
<organism evidence="1 2">
    <name type="scientific">uncultured phage cr55_1</name>
    <dbReference type="NCBI Taxonomy" id="2772060"/>
    <lineage>
        <taxon>Viruses</taxon>
        <taxon>Duplodnaviria</taxon>
        <taxon>Heunggongvirae</taxon>
        <taxon>Uroviricota</taxon>
        <taxon>Caudoviricetes</taxon>
        <taxon>Crassvirales</taxon>
        <taxon>Suoliviridae</taxon>
        <taxon>Boorivirinae</taxon>
        <taxon>Culoivirus</taxon>
        <taxon>Culoivirus intestinalis</taxon>
    </lineage>
</organism>
<accession>A0A7M1RUL9</accession>
<dbReference type="KEGG" id="vg:65128530"/>
<dbReference type="Proteomes" id="UP000594086">
    <property type="component" value="Segment"/>
</dbReference>
<keyword evidence="2" id="KW-1185">Reference proteome</keyword>
<proteinExistence type="predicted"/>
<name>A0A7M1RUL9_9CAUD</name>
<dbReference type="GeneID" id="65128530"/>
<reference evidence="1 2" key="1">
    <citation type="submission" date="2020-07" db="EMBL/GenBank/DDBJ databases">
        <title>Taxonomic proposal: Crassvirales, a new order of highly abundant and diverse bacterial viruses.</title>
        <authorList>
            <person name="Shkoporov A.N."/>
            <person name="Stockdale S.R."/>
            <person name="Guerin E."/>
            <person name="Ross R.P."/>
            <person name="Hill C."/>
        </authorList>
    </citation>
    <scope>NUCLEOTIDE SEQUENCE [LARGE SCALE GENOMIC DNA]</scope>
</reference>